<reference evidence="2" key="1">
    <citation type="journal article" date="2020" name="Nature">
        <title>Giant virus diversity and host interactions through global metagenomics.</title>
        <authorList>
            <person name="Schulz F."/>
            <person name="Roux S."/>
            <person name="Paez-Espino D."/>
            <person name="Jungbluth S."/>
            <person name="Walsh D.A."/>
            <person name="Denef V.J."/>
            <person name="McMahon K.D."/>
            <person name="Konstantinidis K.T."/>
            <person name="Eloe-Fadrosh E.A."/>
            <person name="Kyrpides N.C."/>
            <person name="Woyke T."/>
        </authorList>
    </citation>
    <scope>NUCLEOTIDE SEQUENCE</scope>
    <source>
        <strain evidence="2">GVMAG-M-3300010158-60</strain>
    </source>
</reference>
<keyword evidence="1" id="KW-1133">Transmembrane helix</keyword>
<keyword evidence="1" id="KW-0812">Transmembrane</keyword>
<evidence type="ECO:0008006" key="3">
    <source>
        <dbReference type="Google" id="ProtNLM"/>
    </source>
</evidence>
<organism evidence="2">
    <name type="scientific">viral metagenome</name>
    <dbReference type="NCBI Taxonomy" id="1070528"/>
    <lineage>
        <taxon>unclassified sequences</taxon>
        <taxon>metagenomes</taxon>
        <taxon>organismal metagenomes</taxon>
    </lineage>
</organism>
<sequence>MARKNTLLIALTSFVVILLLIPLVKYLFPRSVMGFTDMSCYGVACQEGEFCQNGSCKKIYPTPTNNYYDEGVEGFQNSCPPGTKKNEKGDCQAVEGFAVNNATLGYIIGFAIVAIFAIIGLYLAFRSAPNPRGTGPPGYRP</sequence>
<accession>A0A6C0BC32</accession>
<feature type="transmembrane region" description="Helical" evidence="1">
    <location>
        <begin position="104"/>
        <end position="125"/>
    </location>
</feature>
<proteinExistence type="predicted"/>
<name>A0A6C0BC32_9ZZZZ</name>
<dbReference type="AlphaFoldDB" id="A0A6C0BC32"/>
<evidence type="ECO:0000256" key="1">
    <source>
        <dbReference type="SAM" id="Phobius"/>
    </source>
</evidence>
<evidence type="ECO:0000313" key="2">
    <source>
        <dbReference type="EMBL" id="QHS89291.1"/>
    </source>
</evidence>
<protein>
    <recommendedName>
        <fullName evidence="3">Transmembrane protein</fullName>
    </recommendedName>
</protein>
<feature type="transmembrane region" description="Helical" evidence="1">
    <location>
        <begin position="7"/>
        <end position="28"/>
    </location>
</feature>
<dbReference type="EMBL" id="MN739108">
    <property type="protein sequence ID" value="QHS89291.1"/>
    <property type="molecule type" value="Genomic_DNA"/>
</dbReference>
<keyword evidence="1" id="KW-0472">Membrane</keyword>